<dbReference type="EMBL" id="CM029052">
    <property type="protein sequence ID" value="KAG2556779.1"/>
    <property type="molecule type" value="Genomic_DNA"/>
</dbReference>
<keyword evidence="2" id="KW-1185">Reference proteome</keyword>
<dbReference type="Proteomes" id="UP000823388">
    <property type="component" value="Chromosome 8N"/>
</dbReference>
<feature type="non-terminal residue" evidence="1">
    <location>
        <position position="1"/>
    </location>
</feature>
<organism evidence="1 2">
    <name type="scientific">Panicum virgatum</name>
    <name type="common">Blackwell switchgrass</name>
    <dbReference type="NCBI Taxonomy" id="38727"/>
    <lineage>
        <taxon>Eukaryota</taxon>
        <taxon>Viridiplantae</taxon>
        <taxon>Streptophyta</taxon>
        <taxon>Embryophyta</taxon>
        <taxon>Tracheophyta</taxon>
        <taxon>Spermatophyta</taxon>
        <taxon>Magnoliopsida</taxon>
        <taxon>Liliopsida</taxon>
        <taxon>Poales</taxon>
        <taxon>Poaceae</taxon>
        <taxon>PACMAD clade</taxon>
        <taxon>Panicoideae</taxon>
        <taxon>Panicodae</taxon>
        <taxon>Paniceae</taxon>
        <taxon>Panicinae</taxon>
        <taxon>Panicum</taxon>
        <taxon>Panicum sect. Hiantes</taxon>
    </lineage>
</organism>
<protein>
    <submittedName>
        <fullName evidence="1">Uncharacterized protein</fullName>
    </submittedName>
</protein>
<evidence type="ECO:0000313" key="2">
    <source>
        <dbReference type="Proteomes" id="UP000823388"/>
    </source>
</evidence>
<dbReference type="AlphaFoldDB" id="A0A8T0P7Y5"/>
<comment type="caution">
    <text evidence="1">The sequence shown here is derived from an EMBL/GenBank/DDBJ whole genome shotgun (WGS) entry which is preliminary data.</text>
</comment>
<name>A0A8T0P7Y5_PANVG</name>
<evidence type="ECO:0000313" key="1">
    <source>
        <dbReference type="EMBL" id="KAG2556779.1"/>
    </source>
</evidence>
<sequence>FASRQRRSPLPLPLAAPFASDLVRAQVVCAPRVWSRGQTACRAAVPRRQRCNQTGNTRLLVALLHQDGPQTLVPNEHVPLPFYCLKEEGPSMTPSNLMF</sequence>
<gene>
    <name evidence="1" type="ORF">PVAP13_8NG152201</name>
</gene>
<accession>A0A8T0P7Y5</accession>
<proteinExistence type="predicted"/>
<reference evidence="1" key="1">
    <citation type="submission" date="2020-05" db="EMBL/GenBank/DDBJ databases">
        <title>WGS assembly of Panicum virgatum.</title>
        <authorList>
            <person name="Lovell J.T."/>
            <person name="Jenkins J."/>
            <person name="Shu S."/>
            <person name="Juenger T.E."/>
            <person name="Schmutz J."/>
        </authorList>
    </citation>
    <scope>NUCLEOTIDE SEQUENCE</scope>
    <source>
        <strain evidence="1">AP13</strain>
    </source>
</reference>